<sequence length="106" mass="11549">MPIINYVTHDGNQFEADVDVGKTVMEGATENMIDGILAECGGACSCATCHCYVDEKWGQITGTADGIEKEMLEVVNEPKETSRLSCQMTVTDEMDGLVVHLPESQY</sequence>
<evidence type="ECO:0000313" key="8">
    <source>
        <dbReference type="EMBL" id="KEQ16539.1"/>
    </source>
</evidence>
<dbReference type="Proteomes" id="UP000028073">
    <property type="component" value="Unassembled WGS sequence"/>
</dbReference>
<protein>
    <submittedName>
        <fullName evidence="8">Reductase</fullName>
    </submittedName>
</protein>
<dbReference type="InterPro" id="IPR018298">
    <property type="entry name" value="Adrenodoxin_Fe-S_BS"/>
</dbReference>
<comment type="cofactor">
    <cofactor evidence="6">
        <name>[2Fe-2S] cluster</name>
        <dbReference type="ChEBI" id="CHEBI:190135"/>
    </cofactor>
</comment>
<keyword evidence="5" id="KW-0411">Iron-sulfur</keyword>
<dbReference type="InterPro" id="IPR036010">
    <property type="entry name" value="2Fe-2S_ferredoxin-like_sf"/>
</dbReference>
<name>A0A081NDL6_9GAMM</name>
<dbReference type="AlphaFoldDB" id="A0A081NDL6"/>
<evidence type="ECO:0000256" key="2">
    <source>
        <dbReference type="ARBA" id="ARBA00022714"/>
    </source>
</evidence>
<evidence type="ECO:0000256" key="3">
    <source>
        <dbReference type="ARBA" id="ARBA00022723"/>
    </source>
</evidence>
<dbReference type="GO" id="GO:0140647">
    <property type="term" value="P:P450-containing electron transport chain"/>
    <property type="evidence" value="ECO:0007669"/>
    <property type="project" value="InterPro"/>
</dbReference>
<proteinExistence type="inferred from homology"/>
<dbReference type="GO" id="GO:0009055">
    <property type="term" value="F:electron transfer activity"/>
    <property type="evidence" value="ECO:0007669"/>
    <property type="project" value="TreeGrafter"/>
</dbReference>
<dbReference type="OrthoDB" id="9799640at2"/>
<keyword evidence="2" id="KW-0001">2Fe-2S</keyword>
<dbReference type="SUPFAM" id="SSF54292">
    <property type="entry name" value="2Fe-2S ferredoxin-like"/>
    <property type="match status" value="1"/>
</dbReference>
<evidence type="ECO:0000313" key="9">
    <source>
        <dbReference type="Proteomes" id="UP000028073"/>
    </source>
</evidence>
<dbReference type="Gene3D" id="3.10.20.30">
    <property type="match status" value="1"/>
</dbReference>
<dbReference type="PROSITE" id="PS51085">
    <property type="entry name" value="2FE2S_FER_2"/>
    <property type="match status" value="1"/>
</dbReference>
<dbReference type="GO" id="GO:0051537">
    <property type="term" value="F:2 iron, 2 sulfur cluster binding"/>
    <property type="evidence" value="ECO:0007669"/>
    <property type="project" value="UniProtKB-KW"/>
</dbReference>
<dbReference type="GO" id="GO:0046872">
    <property type="term" value="F:metal ion binding"/>
    <property type="evidence" value="ECO:0007669"/>
    <property type="project" value="UniProtKB-KW"/>
</dbReference>
<keyword evidence="3" id="KW-0479">Metal-binding</keyword>
<gene>
    <name evidence="8" type="ORF">GZ78_22110</name>
</gene>
<dbReference type="STRING" id="1137799.GZ78_22110"/>
<evidence type="ECO:0000256" key="4">
    <source>
        <dbReference type="ARBA" id="ARBA00023004"/>
    </source>
</evidence>
<evidence type="ECO:0000259" key="7">
    <source>
        <dbReference type="PROSITE" id="PS51085"/>
    </source>
</evidence>
<accession>A0A081NDL6</accession>
<evidence type="ECO:0000256" key="5">
    <source>
        <dbReference type="ARBA" id="ARBA00023014"/>
    </source>
</evidence>
<feature type="domain" description="2Fe-2S ferredoxin-type" evidence="7">
    <location>
        <begin position="2"/>
        <end position="105"/>
    </location>
</feature>
<reference evidence="8 9" key="1">
    <citation type="submission" date="2014-06" db="EMBL/GenBank/DDBJ databases">
        <title>Whole Genome Sequences of Three Symbiotic Endozoicomonas Bacteria.</title>
        <authorList>
            <person name="Neave M.J."/>
            <person name="Apprill A."/>
            <person name="Voolstra C.R."/>
        </authorList>
    </citation>
    <scope>NUCLEOTIDE SEQUENCE [LARGE SCALE GENOMIC DNA]</scope>
    <source>
        <strain evidence="8 9">DSM 25634</strain>
    </source>
</reference>
<organism evidence="8 9">
    <name type="scientific">Endozoicomonas numazuensis</name>
    <dbReference type="NCBI Taxonomy" id="1137799"/>
    <lineage>
        <taxon>Bacteria</taxon>
        <taxon>Pseudomonadati</taxon>
        <taxon>Pseudomonadota</taxon>
        <taxon>Gammaproteobacteria</taxon>
        <taxon>Oceanospirillales</taxon>
        <taxon>Endozoicomonadaceae</taxon>
        <taxon>Endozoicomonas</taxon>
    </lineage>
</organism>
<dbReference type="EMBL" id="JOKH01000005">
    <property type="protein sequence ID" value="KEQ16539.1"/>
    <property type="molecule type" value="Genomic_DNA"/>
</dbReference>
<dbReference type="PANTHER" id="PTHR23426:SF65">
    <property type="entry name" value="FERREDOXIN-2, MITOCHONDRIAL"/>
    <property type="match status" value="1"/>
</dbReference>
<dbReference type="InterPro" id="IPR012675">
    <property type="entry name" value="Beta-grasp_dom_sf"/>
</dbReference>
<dbReference type="Pfam" id="PF00111">
    <property type="entry name" value="Fer2"/>
    <property type="match status" value="1"/>
</dbReference>
<dbReference type="PROSITE" id="PS00814">
    <property type="entry name" value="ADX"/>
    <property type="match status" value="1"/>
</dbReference>
<dbReference type="InterPro" id="IPR001041">
    <property type="entry name" value="2Fe-2S_ferredoxin-type"/>
</dbReference>
<dbReference type="RefSeq" id="WP_034840166.1">
    <property type="nucleotide sequence ID" value="NZ_JOKH01000005.1"/>
</dbReference>
<comment type="caution">
    <text evidence="8">The sequence shown here is derived from an EMBL/GenBank/DDBJ whole genome shotgun (WGS) entry which is preliminary data.</text>
</comment>
<comment type="similarity">
    <text evidence="1">Belongs to the adrenodoxin/putidaredoxin family.</text>
</comment>
<evidence type="ECO:0000256" key="1">
    <source>
        <dbReference type="ARBA" id="ARBA00010914"/>
    </source>
</evidence>
<keyword evidence="9" id="KW-1185">Reference proteome</keyword>
<dbReference type="eggNOG" id="COG0633">
    <property type="taxonomic scope" value="Bacteria"/>
</dbReference>
<dbReference type="PANTHER" id="PTHR23426">
    <property type="entry name" value="FERREDOXIN/ADRENODOXIN"/>
    <property type="match status" value="1"/>
</dbReference>
<keyword evidence="4" id="KW-0408">Iron</keyword>
<evidence type="ECO:0000256" key="6">
    <source>
        <dbReference type="ARBA" id="ARBA00034078"/>
    </source>
</evidence>
<dbReference type="InterPro" id="IPR001055">
    <property type="entry name" value="Adrenodoxin-like"/>
</dbReference>
<dbReference type="CDD" id="cd00207">
    <property type="entry name" value="fer2"/>
    <property type="match status" value="1"/>
</dbReference>